<dbReference type="RefSeq" id="WP_145086706.1">
    <property type="nucleotide sequence ID" value="NZ_CP036274.1"/>
</dbReference>
<keyword evidence="8" id="KW-1185">Reference proteome</keyword>
<dbReference type="Pfam" id="PF00069">
    <property type="entry name" value="Pkinase"/>
    <property type="match status" value="1"/>
</dbReference>
<dbReference type="InterPro" id="IPR008271">
    <property type="entry name" value="Ser/Thr_kinase_AS"/>
</dbReference>
<dbReference type="CDD" id="cd14014">
    <property type="entry name" value="STKc_PknB_like"/>
    <property type="match status" value="1"/>
</dbReference>
<keyword evidence="2" id="KW-0547">Nucleotide-binding</keyword>
<dbReference type="Proteomes" id="UP000315017">
    <property type="component" value="Chromosome"/>
</dbReference>
<name>A0A517Y7X9_9BACT</name>
<evidence type="ECO:0000313" key="7">
    <source>
        <dbReference type="EMBL" id="QDU26326.1"/>
    </source>
</evidence>
<sequence>MPAVLRKASEPIPGYRLVQRVGAGGYGEVWTAEAPGGLIKAIKFVYGLLDEDRGSREMKALQRIKGVRHPFLLSIERIEIIDGQLIFVTELADNSLKDRFDQCRKEGRPGIPRDELLQHLRDTADALDYMNEHHTLQHLDVKPENLLLVGGRVKVADFGLVKDLHEAAASMMGGLTPIYAPPEVFEGRPTKFSDQYSLAIVYQEMLSGVLPFPGKTAAQLAAQHLNARPRMAALPEADQQVIGRSLSKNPNERFANCREMVAALNKATQQIVAARMTHARSELMNEMGRHITQGATQAHNAAPATHQPAAPETPLPPLSYATEAARTPDQMLASLDEASQQADSIQEDNRLVASADDLHVDLKQRLQTTDVPPPEFDVLNWSPQPTLLIGLGGIGGKVLGRLKQIFAETPHGAPLQTLVLDSDRRESLENCPSSPGTTFRPDDFMHLPLRRSSDYRDDSRRMLEWLGRRWLYNIPRSQQTEGLRPLGRLAMVDHADEIWKSFRTSLQRLARPIPGSDQPQTPRVIVVAGSGGGTGSGMVIDIVVGLQQLFDELKLNASDLSVVLAHTTPRTAAGVQLATANTCALLAEWQHQLRAGGQFPGDPACGLTPRTIDRPPRTRLIHMGEELSNEDFDTACDSLADLIALEVSTPVDNFFRATAAADLVKSSASTQAQFRTSGLVRVGFTRDDLAARAVRHLCFSLVERWLGKPKSQESIRASSAAKSTNILPSRQTQSGTDCRMKEAFLDLQAQKQATAWGLDTETLIKQLIEFAGSQLGGNPDSFFQELTQTLAKEAGTASPVQRWLATTTELFGPRTSEAVAPGQEKGVPALVQATEAALKERINALSATLKAWLLHYLDDPQHRLYASQKSLGWFQAHCRSMLDQLRDVRRRIAQETGSLEQYLVALPTDWKKAKASVKKAQGPDPDHAFQQFCRLRLQDFAAQLAGKIVQAMQGTLSSAGDLLVDLHRELQFLASVFDDQEESGAVPATPALLGQLRKLVSDQLKAADAEQSTALDDQLTRTVLLPAGGMLSALIGGGDGRTRLLAQLERDSRTLVLRQLESLDIAAVLAEGAAIDPQLAADWRTLVEQAQPRWQGTAAERRFLCVLPERSQASRDPQLWQKSLQSTSFREAPALVDAPGADLLLCFDLGPLTTNDVLAQLLLERPDLGEVAGRLHTRADVSWPEIVPA</sequence>
<dbReference type="GO" id="GO:0005524">
    <property type="term" value="F:ATP binding"/>
    <property type="evidence" value="ECO:0007669"/>
    <property type="project" value="UniProtKB-KW"/>
</dbReference>
<dbReference type="OrthoDB" id="278998at2"/>
<dbReference type="PROSITE" id="PS50011">
    <property type="entry name" value="PROTEIN_KINASE_DOM"/>
    <property type="match status" value="1"/>
</dbReference>
<protein>
    <submittedName>
        <fullName evidence="7">Tubulin-like protein</fullName>
        <ecNumber evidence="7">2.7.11.1</ecNumber>
    </submittedName>
</protein>
<dbReference type="Gene3D" id="3.40.50.1440">
    <property type="entry name" value="Tubulin/FtsZ, GTPase domain"/>
    <property type="match status" value="1"/>
</dbReference>
<dbReference type="EMBL" id="CP036274">
    <property type="protein sequence ID" value="QDU26326.1"/>
    <property type="molecule type" value="Genomic_DNA"/>
</dbReference>
<dbReference type="SUPFAM" id="SSF52490">
    <property type="entry name" value="Tubulin nucleotide-binding domain-like"/>
    <property type="match status" value="1"/>
</dbReference>
<keyword evidence="4" id="KW-0067">ATP-binding</keyword>
<dbReference type="SUPFAM" id="SSF56112">
    <property type="entry name" value="Protein kinase-like (PK-like)"/>
    <property type="match status" value="1"/>
</dbReference>
<reference evidence="7 8" key="1">
    <citation type="submission" date="2019-02" db="EMBL/GenBank/DDBJ databases">
        <title>Deep-cultivation of Planctomycetes and their phenomic and genomic characterization uncovers novel biology.</title>
        <authorList>
            <person name="Wiegand S."/>
            <person name="Jogler M."/>
            <person name="Boedeker C."/>
            <person name="Pinto D."/>
            <person name="Vollmers J."/>
            <person name="Rivas-Marin E."/>
            <person name="Kohn T."/>
            <person name="Peeters S.H."/>
            <person name="Heuer A."/>
            <person name="Rast P."/>
            <person name="Oberbeckmann S."/>
            <person name="Bunk B."/>
            <person name="Jeske O."/>
            <person name="Meyerdierks A."/>
            <person name="Storesund J.E."/>
            <person name="Kallscheuer N."/>
            <person name="Luecker S."/>
            <person name="Lage O.M."/>
            <person name="Pohl T."/>
            <person name="Merkel B.J."/>
            <person name="Hornburger P."/>
            <person name="Mueller R.-W."/>
            <person name="Bruemmer F."/>
            <person name="Labrenz M."/>
            <person name="Spormann A.M."/>
            <person name="Op den Camp H."/>
            <person name="Overmann J."/>
            <person name="Amann R."/>
            <person name="Jetten M.S.M."/>
            <person name="Mascher T."/>
            <person name="Medema M.H."/>
            <person name="Devos D.P."/>
            <person name="Kaster A.-K."/>
            <person name="Ovreas L."/>
            <person name="Rohde M."/>
            <person name="Galperin M.Y."/>
            <person name="Jogler C."/>
        </authorList>
    </citation>
    <scope>NUCLEOTIDE SEQUENCE [LARGE SCALE GENOMIC DNA]</scope>
    <source>
        <strain evidence="7 8">ETA_A8</strain>
    </source>
</reference>
<evidence type="ECO:0000313" key="8">
    <source>
        <dbReference type="Proteomes" id="UP000315017"/>
    </source>
</evidence>
<feature type="domain" description="Protein kinase" evidence="6">
    <location>
        <begin position="15"/>
        <end position="272"/>
    </location>
</feature>
<dbReference type="InterPro" id="IPR000719">
    <property type="entry name" value="Prot_kinase_dom"/>
</dbReference>
<dbReference type="InterPro" id="IPR011009">
    <property type="entry name" value="Kinase-like_dom_sf"/>
</dbReference>
<organism evidence="7 8">
    <name type="scientific">Anatilimnocola aggregata</name>
    <dbReference type="NCBI Taxonomy" id="2528021"/>
    <lineage>
        <taxon>Bacteria</taxon>
        <taxon>Pseudomonadati</taxon>
        <taxon>Planctomycetota</taxon>
        <taxon>Planctomycetia</taxon>
        <taxon>Pirellulales</taxon>
        <taxon>Pirellulaceae</taxon>
        <taxon>Anatilimnocola</taxon>
    </lineage>
</organism>
<dbReference type="GO" id="GO:0004674">
    <property type="term" value="F:protein serine/threonine kinase activity"/>
    <property type="evidence" value="ECO:0007669"/>
    <property type="project" value="UniProtKB-EC"/>
</dbReference>
<evidence type="ECO:0000259" key="6">
    <source>
        <dbReference type="PROSITE" id="PS50011"/>
    </source>
</evidence>
<dbReference type="SMART" id="SM00220">
    <property type="entry name" value="S_TKc"/>
    <property type="match status" value="1"/>
</dbReference>
<dbReference type="PANTHER" id="PTHR43289">
    <property type="entry name" value="MITOGEN-ACTIVATED PROTEIN KINASE KINASE KINASE 20-RELATED"/>
    <property type="match status" value="1"/>
</dbReference>
<dbReference type="PROSITE" id="PS00108">
    <property type="entry name" value="PROTEIN_KINASE_ST"/>
    <property type="match status" value="1"/>
</dbReference>
<dbReference type="Gene3D" id="1.10.510.10">
    <property type="entry name" value="Transferase(Phosphotransferase) domain 1"/>
    <property type="match status" value="1"/>
</dbReference>
<evidence type="ECO:0000256" key="3">
    <source>
        <dbReference type="ARBA" id="ARBA00022777"/>
    </source>
</evidence>
<dbReference type="AlphaFoldDB" id="A0A517Y7X9"/>
<proteinExistence type="predicted"/>
<evidence type="ECO:0000256" key="4">
    <source>
        <dbReference type="ARBA" id="ARBA00022840"/>
    </source>
</evidence>
<keyword evidence="1 7" id="KW-0808">Transferase</keyword>
<keyword evidence="3" id="KW-0418">Kinase</keyword>
<dbReference type="EC" id="2.7.11.1" evidence="7"/>
<accession>A0A517Y7X9</accession>
<evidence type="ECO:0000256" key="2">
    <source>
        <dbReference type="ARBA" id="ARBA00022741"/>
    </source>
</evidence>
<evidence type="ECO:0000256" key="5">
    <source>
        <dbReference type="SAM" id="MobiDB-lite"/>
    </source>
</evidence>
<dbReference type="KEGG" id="aagg:ETAA8_14040"/>
<dbReference type="Pfam" id="PF13809">
    <property type="entry name" value="Tubulin_2"/>
    <property type="match status" value="1"/>
</dbReference>
<gene>
    <name evidence="7" type="ORF">ETAA8_14040</name>
</gene>
<feature type="region of interest" description="Disordered" evidence="5">
    <location>
        <begin position="296"/>
        <end position="319"/>
    </location>
</feature>
<dbReference type="InterPro" id="IPR025904">
    <property type="entry name" value="Tubulin-like"/>
</dbReference>
<dbReference type="InterPro" id="IPR036525">
    <property type="entry name" value="Tubulin/FtsZ_GTPase_sf"/>
</dbReference>
<dbReference type="PANTHER" id="PTHR43289:SF34">
    <property type="entry name" value="SERINE_THREONINE-PROTEIN KINASE YBDM-RELATED"/>
    <property type="match status" value="1"/>
</dbReference>
<evidence type="ECO:0000256" key="1">
    <source>
        <dbReference type="ARBA" id="ARBA00022679"/>
    </source>
</evidence>